<feature type="transmembrane region" description="Helical" evidence="1">
    <location>
        <begin position="183"/>
        <end position="203"/>
    </location>
</feature>
<dbReference type="AlphaFoldDB" id="F8FAW1"/>
<dbReference type="RefSeq" id="WP_013916523.1">
    <property type="nucleotide sequence ID" value="NC_015690.1"/>
</dbReference>
<feature type="transmembrane region" description="Helical" evidence="1">
    <location>
        <begin position="99"/>
        <end position="118"/>
    </location>
</feature>
<dbReference type="InterPro" id="IPR027383">
    <property type="entry name" value="Znf_put"/>
</dbReference>
<reference evidence="3 4" key="2">
    <citation type="journal article" date="2013" name="Genome Announc.">
        <title>Genome Sequence of Growth-Improving Paenibacillus mucilaginosus Strain KNP414.</title>
        <authorList>
            <person name="Lu J.J."/>
            <person name="Wang J.F."/>
            <person name="Hu X.F."/>
        </authorList>
    </citation>
    <scope>NUCLEOTIDE SEQUENCE [LARGE SCALE GENOMIC DNA]</scope>
    <source>
        <strain evidence="3 4">KNP414</strain>
    </source>
</reference>
<dbReference type="HOGENOM" id="CLU_1365098_0_0_9"/>
<dbReference type="KEGG" id="pms:KNP414_02802"/>
<dbReference type="PATRIC" id="fig|1036673.3.peg.2558"/>
<feature type="domain" description="Putative zinc-finger" evidence="2">
    <location>
        <begin position="3"/>
        <end position="37"/>
    </location>
</feature>
<protein>
    <recommendedName>
        <fullName evidence="2">Putative zinc-finger domain-containing protein</fullName>
    </recommendedName>
</protein>
<dbReference type="Proteomes" id="UP000006620">
    <property type="component" value="Chromosome"/>
</dbReference>
<accession>F8FAW1</accession>
<organism evidence="3 4">
    <name type="scientific">Paenibacillus mucilaginosus (strain KNP414)</name>
    <dbReference type="NCBI Taxonomy" id="1036673"/>
    <lineage>
        <taxon>Bacteria</taxon>
        <taxon>Bacillati</taxon>
        <taxon>Bacillota</taxon>
        <taxon>Bacilli</taxon>
        <taxon>Bacillales</taxon>
        <taxon>Paenibacillaceae</taxon>
        <taxon>Paenibacillus</taxon>
    </lineage>
</organism>
<gene>
    <name evidence="3" type="ordered locus">KNP414_02802</name>
</gene>
<name>F8FAW1_PAEMK</name>
<evidence type="ECO:0000259" key="2">
    <source>
        <dbReference type="Pfam" id="PF13490"/>
    </source>
</evidence>
<reference evidence="4" key="1">
    <citation type="submission" date="2011-06" db="EMBL/GenBank/DDBJ databases">
        <title>Complete genome sequence of Paenibacillus mucilaginosus KNP414.</title>
        <authorList>
            <person name="Wang J."/>
            <person name="Hu S."/>
            <person name="Hu X."/>
            <person name="Zhang B."/>
            <person name="Dong D."/>
            <person name="Zhang S."/>
            <person name="Zhao K."/>
            <person name="Wu D."/>
        </authorList>
    </citation>
    <scope>NUCLEOTIDE SEQUENCE [LARGE SCALE GENOMIC DNA]</scope>
    <source>
        <strain evidence="4">KNP414</strain>
    </source>
</reference>
<dbReference type="EMBL" id="CP002869">
    <property type="protein sequence ID" value="AEI41362.1"/>
    <property type="molecule type" value="Genomic_DNA"/>
</dbReference>
<keyword evidence="1" id="KW-0812">Transmembrane</keyword>
<evidence type="ECO:0000313" key="4">
    <source>
        <dbReference type="Proteomes" id="UP000006620"/>
    </source>
</evidence>
<keyword evidence="1" id="KW-1133">Transmembrane helix</keyword>
<proteinExistence type="predicted"/>
<dbReference type="Pfam" id="PF13490">
    <property type="entry name" value="zf-HC2"/>
    <property type="match status" value="1"/>
</dbReference>
<evidence type="ECO:0000313" key="3">
    <source>
        <dbReference type="EMBL" id="AEI41362.1"/>
    </source>
</evidence>
<sequence length="207" mass="23120">MKCEDIHEWLGVYWDLPENDPNRESVDRHIHSCPDCAEEFEIWQESTELIRSAAGQEELPGPAVSVSSNVMSRIYADESWRVPVGEKLYDFSGKLRRNLTALVGLSIAAFLFTFFLSLNGDPAPQTGLVKEASIFGRIGDPIAASSGQESMNVRSMPTAVASLKGFNEPFMYSVGPIHTVRDYLLFISLLGLTATLLTMNWLFRTRK</sequence>
<evidence type="ECO:0000256" key="1">
    <source>
        <dbReference type="SAM" id="Phobius"/>
    </source>
</evidence>
<keyword evidence="1" id="KW-0472">Membrane</keyword>